<sequence>MVSIRILFFCLLIFSIASCISGKKLVNLQDNEADIINSGKEVGKTFKLKDTEYHLRSGDRIMVRIFSLTQEKFNFFGAPEIELKLDKQGRVELPVLGYIQVGGLTIRETEEKLKELSIDYLKSPTISIKLTNFSFTILGEVNQQGTYTATEAKVNLLEALGRAGGLTDFADRANIRIIRHENETAKIFKLNVLEDNVLLSDQYFLQPNDIVMVDPLKAKNVRQNQMSTISVIVSVAASISLILFQILK</sequence>
<keyword evidence="14" id="KW-0449">Lipoprotein</keyword>
<keyword evidence="7" id="KW-0732">Signal</keyword>
<evidence type="ECO:0000256" key="14">
    <source>
        <dbReference type="ARBA" id="ARBA00023288"/>
    </source>
</evidence>
<evidence type="ECO:0000256" key="6">
    <source>
        <dbReference type="ARBA" id="ARBA00022692"/>
    </source>
</evidence>
<evidence type="ECO:0000256" key="12">
    <source>
        <dbReference type="ARBA" id="ARBA00023139"/>
    </source>
</evidence>
<dbReference type="Pfam" id="PF22461">
    <property type="entry name" value="SLBB_2"/>
    <property type="match status" value="1"/>
</dbReference>
<evidence type="ECO:0000256" key="7">
    <source>
        <dbReference type="ARBA" id="ARBA00022729"/>
    </source>
</evidence>
<organism evidence="18 19">
    <name type="scientific">Rhodocytophaga rosea</name>
    <dbReference type="NCBI Taxonomy" id="2704465"/>
    <lineage>
        <taxon>Bacteria</taxon>
        <taxon>Pseudomonadati</taxon>
        <taxon>Bacteroidota</taxon>
        <taxon>Cytophagia</taxon>
        <taxon>Cytophagales</taxon>
        <taxon>Rhodocytophagaceae</taxon>
        <taxon>Rhodocytophaga</taxon>
    </lineage>
</organism>
<dbReference type="RefSeq" id="WP_162441852.1">
    <property type="nucleotide sequence ID" value="NZ_CP048222.1"/>
</dbReference>
<dbReference type="PANTHER" id="PTHR33619">
    <property type="entry name" value="POLYSACCHARIDE EXPORT PROTEIN GFCE-RELATED"/>
    <property type="match status" value="1"/>
</dbReference>
<dbReference type="InterPro" id="IPR003715">
    <property type="entry name" value="Poly_export_N"/>
</dbReference>
<dbReference type="GO" id="GO:0006811">
    <property type="term" value="P:monoatomic ion transport"/>
    <property type="evidence" value="ECO:0007669"/>
    <property type="project" value="UniProtKB-KW"/>
</dbReference>
<dbReference type="GO" id="GO:0009279">
    <property type="term" value="C:cell outer membrane"/>
    <property type="evidence" value="ECO:0007669"/>
    <property type="project" value="UniProtKB-SubCell"/>
</dbReference>
<dbReference type="GO" id="GO:0046930">
    <property type="term" value="C:pore complex"/>
    <property type="evidence" value="ECO:0007669"/>
    <property type="project" value="UniProtKB-KW"/>
</dbReference>
<reference evidence="18 19" key="1">
    <citation type="submission" date="2020-01" db="EMBL/GenBank/DDBJ databases">
        <authorList>
            <person name="Kim M.K."/>
        </authorList>
    </citation>
    <scope>NUCLEOTIDE SEQUENCE [LARGE SCALE GENOMIC DNA]</scope>
    <source>
        <strain evidence="18 19">172606-1</strain>
    </source>
</reference>
<proteinExistence type="inferred from homology"/>
<comment type="similarity">
    <text evidence="2">Belongs to the BexD/CtrA/VexA family.</text>
</comment>
<evidence type="ECO:0000256" key="4">
    <source>
        <dbReference type="ARBA" id="ARBA00022452"/>
    </source>
</evidence>
<evidence type="ECO:0000256" key="5">
    <source>
        <dbReference type="ARBA" id="ARBA00022597"/>
    </source>
</evidence>
<keyword evidence="10" id="KW-0626">Porin</keyword>
<dbReference type="GO" id="GO:0015288">
    <property type="term" value="F:porin activity"/>
    <property type="evidence" value="ECO:0007669"/>
    <property type="project" value="UniProtKB-KW"/>
</dbReference>
<evidence type="ECO:0000256" key="1">
    <source>
        <dbReference type="ARBA" id="ARBA00004571"/>
    </source>
</evidence>
<evidence type="ECO:0000256" key="3">
    <source>
        <dbReference type="ARBA" id="ARBA00022448"/>
    </source>
</evidence>
<evidence type="ECO:0000256" key="13">
    <source>
        <dbReference type="ARBA" id="ARBA00023237"/>
    </source>
</evidence>
<evidence type="ECO:0000256" key="8">
    <source>
        <dbReference type="ARBA" id="ARBA00023047"/>
    </source>
</evidence>
<keyword evidence="12" id="KW-0564">Palmitate</keyword>
<keyword evidence="3" id="KW-0813">Transport</keyword>
<dbReference type="KEGG" id="rhoz:GXP67_03365"/>
<keyword evidence="13" id="KW-0998">Cell outer membrane</keyword>
<keyword evidence="5" id="KW-0762">Sugar transport</keyword>
<feature type="domain" description="SLBB" evidence="17">
    <location>
        <begin position="135"/>
        <end position="213"/>
    </location>
</feature>
<dbReference type="PANTHER" id="PTHR33619:SF3">
    <property type="entry name" value="POLYSACCHARIDE EXPORT PROTEIN GFCE-RELATED"/>
    <property type="match status" value="1"/>
</dbReference>
<feature type="domain" description="Polysaccharide export protein N-terminal" evidence="16">
    <location>
        <begin position="50"/>
        <end position="130"/>
    </location>
</feature>
<evidence type="ECO:0000256" key="10">
    <source>
        <dbReference type="ARBA" id="ARBA00023114"/>
    </source>
</evidence>
<evidence type="ECO:0000313" key="18">
    <source>
        <dbReference type="EMBL" id="QHT65773.1"/>
    </source>
</evidence>
<protein>
    <submittedName>
        <fullName evidence="18">Polysaccharide export protein</fullName>
    </submittedName>
</protein>
<keyword evidence="19" id="KW-1185">Reference proteome</keyword>
<evidence type="ECO:0000256" key="9">
    <source>
        <dbReference type="ARBA" id="ARBA00023065"/>
    </source>
</evidence>
<keyword evidence="15" id="KW-1133">Transmembrane helix</keyword>
<evidence type="ECO:0000256" key="2">
    <source>
        <dbReference type="ARBA" id="ARBA00009450"/>
    </source>
</evidence>
<keyword evidence="4" id="KW-1134">Transmembrane beta strand</keyword>
<evidence type="ECO:0000313" key="19">
    <source>
        <dbReference type="Proteomes" id="UP000480178"/>
    </source>
</evidence>
<dbReference type="Pfam" id="PF02563">
    <property type="entry name" value="Poly_export"/>
    <property type="match status" value="1"/>
</dbReference>
<dbReference type="AlphaFoldDB" id="A0A6C0GD86"/>
<evidence type="ECO:0000259" key="17">
    <source>
        <dbReference type="Pfam" id="PF22461"/>
    </source>
</evidence>
<dbReference type="Proteomes" id="UP000480178">
    <property type="component" value="Chromosome"/>
</dbReference>
<comment type="subcellular location">
    <subcellularLocation>
        <location evidence="1">Cell outer membrane</location>
        <topology evidence="1">Multi-pass membrane protein</topology>
    </subcellularLocation>
</comment>
<dbReference type="InterPro" id="IPR054765">
    <property type="entry name" value="SLBB_dom"/>
</dbReference>
<keyword evidence="8" id="KW-0625">Polysaccharide transport</keyword>
<keyword evidence="11 15" id="KW-0472">Membrane</keyword>
<dbReference type="InterPro" id="IPR049712">
    <property type="entry name" value="Poly_export"/>
</dbReference>
<keyword evidence="6 15" id="KW-0812">Transmembrane</keyword>
<name>A0A6C0GD86_9BACT</name>
<evidence type="ECO:0000256" key="15">
    <source>
        <dbReference type="SAM" id="Phobius"/>
    </source>
</evidence>
<accession>A0A6C0GD86</accession>
<evidence type="ECO:0000256" key="11">
    <source>
        <dbReference type="ARBA" id="ARBA00023136"/>
    </source>
</evidence>
<evidence type="ECO:0000259" key="16">
    <source>
        <dbReference type="Pfam" id="PF02563"/>
    </source>
</evidence>
<feature type="transmembrane region" description="Helical" evidence="15">
    <location>
        <begin position="226"/>
        <end position="247"/>
    </location>
</feature>
<keyword evidence="9" id="KW-0406">Ion transport</keyword>
<dbReference type="GO" id="GO:0015159">
    <property type="term" value="F:polysaccharide transmembrane transporter activity"/>
    <property type="evidence" value="ECO:0007669"/>
    <property type="project" value="InterPro"/>
</dbReference>
<dbReference type="Gene3D" id="3.10.560.10">
    <property type="entry name" value="Outer membrane lipoprotein wza domain like"/>
    <property type="match status" value="1"/>
</dbReference>
<dbReference type="PROSITE" id="PS51257">
    <property type="entry name" value="PROKAR_LIPOPROTEIN"/>
    <property type="match status" value="1"/>
</dbReference>
<dbReference type="EMBL" id="CP048222">
    <property type="protein sequence ID" value="QHT65773.1"/>
    <property type="molecule type" value="Genomic_DNA"/>
</dbReference>
<gene>
    <name evidence="18" type="ORF">GXP67_03365</name>
</gene>